<evidence type="ECO:0000313" key="3">
    <source>
        <dbReference type="Proteomes" id="UP000214365"/>
    </source>
</evidence>
<protein>
    <submittedName>
        <fullName evidence="2">Uncharacterized protein</fullName>
    </submittedName>
</protein>
<sequence length="240" mass="27333">MDEIESERDSEIETDSETENENVSEMETDIDGEAEAEEENCVSSEYMQALYKEYSIFKGVRCARDMWLNVLLRHFRSEENCGISFQCDFQNYVTAPERPVFVAHVVNMTEPSIEGATRVVIAMLEGGCECVDENTRPPFQESDMVVWKKFTDEVSEYLLKLRGRIVRQDGEEEVVVVRGKTLYAITIAGMLAKFYALEPDSECLMDCSGTNGEYFDVFEDISAIDMIAEEIALERQPPKA</sequence>
<dbReference type="EMBL" id="LFMY01000013">
    <property type="protein sequence ID" value="OKL56960.1"/>
    <property type="molecule type" value="Genomic_DNA"/>
</dbReference>
<keyword evidence="3" id="KW-1185">Reference proteome</keyword>
<feature type="region of interest" description="Disordered" evidence="1">
    <location>
        <begin position="1"/>
        <end position="37"/>
    </location>
</feature>
<name>A0A225AA29_TALAT</name>
<proteinExistence type="predicted"/>
<evidence type="ECO:0000313" key="2">
    <source>
        <dbReference type="EMBL" id="OKL56960.1"/>
    </source>
</evidence>
<gene>
    <name evidence="2" type="ORF">UA08_07800</name>
</gene>
<accession>A0A225AA29</accession>
<evidence type="ECO:0000256" key="1">
    <source>
        <dbReference type="SAM" id="MobiDB-lite"/>
    </source>
</evidence>
<reference evidence="2 3" key="1">
    <citation type="submission" date="2015-06" db="EMBL/GenBank/DDBJ databases">
        <title>Talaromyces atroroseus IBT 11181 draft genome.</title>
        <authorList>
            <person name="Rasmussen K.B."/>
            <person name="Rasmussen S."/>
            <person name="Petersen B."/>
            <person name="Sicheritz-Ponten T."/>
            <person name="Mortensen U.H."/>
            <person name="Thrane U."/>
        </authorList>
    </citation>
    <scope>NUCLEOTIDE SEQUENCE [LARGE SCALE GENOMIC DNA]</scope>
    <source>
        <strain evidence="2 3">IBT 11181</strain>
    </source>
</reference>
<organism evidence="2 3">
    <name type="scientific">Talaromyces atroroseus</name>
    <dbReference type="NCBI Taxonomy" id="1441469"/>
    <lineage>
        <taxon>Eukaryota</taxon>
        <taxon>Fungi</taxon>
        <taxon>Dikarya</taxon>
        <taxon>Ascomycota</taxon>
        <taxon>Pezizomycotina</taxon>
        <taxon>Eurotiomycetes</taxon>
        <taxon>Eurotiomycetidae</taxon>
        <taxon>Eurotiales</taxon>
        <taxon>Trichocomaceae</taxon>
        <taxon>Talaromyces</taxon>
        <taxon>Talaromyces sect. Trachyspermi</taxon>
    </lineage>
</organism>
<dbReference type="RefSeq" id="XP_020117081.1">
    <property type="nucleotide sequence ID" value="XM_020263028.1"/>
</dbReference>
<comment type="caution">
    <text evidence="2">The sequence shown here is derived from an EMBL/GenBank/DDBJ whole genome shotgun (WGS) entry which is preliminary data.</text>
</comment>
<dbReference type="Proteomes" id="UP000214365">
    <property type="component" value="Unassembled WGS sequence"/>
</dbReference>
<dbReference type="AlphaFoldDB" id="A0A225AA29"/>
<dbReference type="GeneID" id="31007556"/>